<name>A0A1T4VK95_9FIRM</name>
<sequence length="193" mass="22578">MKSIEKIIDKTGTLLTKDVMKAGISKYDLYKFIDENNYTKVAHGIYVSPETWMDEEYILFLRCPQGVLSHDESLYYHGLIDREPMQPIITIYTGYGTSRLIADGIKVFTVKKDLLDIGKEYVVNSYGHKIPIYDLERTICDLVRSKNRFEIQDYQTAIKYYVVSKEKNLNRLVGYAKLFHVEKKIREIMEVLL</sequence>
<dbReference type="EMBL" id="FUXZ01000006">
    <property type="protein sequence ID" value="SKA65382.1"/>
    <property type="molecule type" value="Genomic_DNA"/>
</dbReference>
<dbReference type="Proteomes" id="UP000190814">
    <property type="component" value="Unassembled WGS sequence"/>
</dbReference>
<dbReference type="RefSeq" id="WP_078765959.1">
    <property type="nucleotide sequence ID" value="NZ_FUXZ01000006.1"/>
</dbReference>
<accession>A0A1T4VK95</accession>
<evidence type="ECO:0000313" key="2">
    <source>
        <dbReference type="Proteomes" id="UP000190814"/>
    </source>
</evidence>
<organism evidence="1 2">
    <name type="scientific">Eubacterium uniforme</name>
    <dbReference type="NCBI Taxonomy" id="39495"/>
    <lineage>
        <taxon>Bacteria</taxon>
        <taxon>Bacillati</taxon>
        <taxon>Bacillota</taxon>
        <taxon>Clostridia</taxon>
        <taxon>Eubacteriales</taxon>
        <taxon>Eubacteriaceae</taxon>
        <taxon>Eubacterium</taxon>
    </lineage>
</organism>
<keyword evidence="2" id="KW-1185">Reference proteome</keyword>
<protein>
    <submittedName>
        <fullName evidence="1">Transcriptional regulator, AbiEi antitoxin, Type IV TA system</fullName>
    </submittedName>
</protein>
<dbReference type="OrthoDB" id="9801429at2"/>
<reference evidence="1 2" key="1">
    <citation type="submission" date="2017-02" db="EMBL/GenBank/DDBJ databases">
        <authorList>
            <person name="Peterson S.W."/>
        </authorList>
    </citation>
    <scope>NUCLEOTIDE SEQUENCE [LARGE SCALE GENOMIC DNA]</scope>
    <source>
        <strain evidence="1 2">ATCC 35992</strain>
    </source>
</reference>
<evidence type="ECO:0000313" key="1">
    <source>
        <dbReference type="EMBL" id="SKA65382.1"/>
    </source>
</evidence>
<dbReference type="STRING" id="39495.SAMN02745111_01084"/>
<dbReference type="AlphaFoldDB" id="A0A1T4VK95"/>
<proteinExistence type="predicted"/>
<gene>
    <name evidence="1" type="ORF">SAMN02745111_01084</name>
</gene>